<keyword evidence="2" id="KW-0732">Signal</keyword>
<organism evidence="4 5">
    <name type="scientific">Psychracetigena formicireducens</name>
    <dbReference type="NCBI Taxonomy" id="2986056"/>
    <lineage>
        <taxon>Bacteria</taxon>
        <taxon>Bacillati</taxon>
        <taxon>Candidatus Lithacetigenota</taxon>
        <taxon>Candidatus Psychracetigena</taxon>
    </lineage>
</organism>
<feature type="domain" description="Fe/B12 periplasmic-binding" evidence="3">
    <location>
        <begin position="20"/>
        <end position="265"/>
    </location>
</feature>
<sequence length="265" mass="30761">MKRIIDQIGREENIPDNPHRIISLVPSITDLLFHLGLENEVVGITKFCEEPPKALQTKKIVGGTKNVHFDVIDQLQPDLVIGTKEENTLEMVSELEKKYPVFVTNVPDFNAGLRMIELLASIFQKKAIADKMLYTLKNEQLFIDQYQLFKGTTCLYVIWKKPYMLAGRNTYIHSMLNMIGFENLSKMERYPTIELDEIIELKPDYLLLSSEPYPFKEKDAEVFKEFLPNTKVVFADGKLFSWYGPQMLKFFNAIKNKTLWHESIS</sequence>
<gene>
    <name evidence="4" type="primary">btuF</name>
    <name evidence="4" type="ORF">DDT42_01807</name>
</gene>
<evidence type="ECO:0000313" key="5">
    <source>
        <dbReference type="Proteomes" id="UP000811545"/>
    </source>
</evidence>
<evidence type="ECO:0000256" key="1">
    <source>
        <dbReference type="ARBA" id="ARBA00008814"/>
    </source>
</evidence>
<dbReference type="EMBL" id="QLTW01000231">
    <property type="protein sequence ID" value="MBT9145929.1"/>
    <property type="molecule type" value="Genomic_DNA"/>
</dbReference>
<evidence type="ECO:0000259" key="3">
    <source>
        <dbReference type="PROSITE" id="PS50983"/>
    </source>
</evidence>
<dbReference type="InterPro" id="IPR050902">
    <property type="entry name" value="ABC_Transporter_SBP"/>
</dbReference>
<dbReference type="PROSITE" id="PS50983">
    <property type="entry name" value="FE_B12_PBP"/>
    <property type="match status" value="1"/>
</dbReference>
<evidence type="ECO:0000313" key="4">
    <source>
        <dbReference type="EMBL" id="MBT9145929.1"/>
    </source>
</evidence>
<dbReference type="AlphaFoldDB" id="A0A9E2BMY2"/>
<dbReference type="Pfam" id="PF01497">
    <property type="entry name" value="Peripla_BP_2"/>
    <property type="match status" value="1"/>
</dbReference>
<accession>A0A9E2BMY2</accession>
<proteinExistence type="inferred from homology"/>
<dbReference type="PANTHER" id="PTHR30535">
    <property type="entry name" value="VITAMIN B12-BINDING PROTEIN"/>
    <property type="match status" value="1"/>
</dbReference>
<dbReference type="PANTHER" id="PTHR30535:SF34">
    <property type="entry name" value="MOLYBDATE-BINDING PROTEIN MOLA"/>
    <property type="match status" value="1"/>
</dbReference>
<comment type="caution">
    <text evidence="4">The sequence shown here is derived from an EMBL/GenBank/DDBJ whole genome shotgun (WGS) entry which is preliminary data.</text>
</comment>
<reference evidence="4 5" key="1">
    <citation type="journal article" date="2021" name="bioRxiv">
        <title>Unique metabolic strategies in Hadean analogues reveal hints for primordial physiology.</title>
        <authorList>
            <person name="Nobu M.K."/>
            <person name="Nakai R."/>
            <person name="Tamazawa S."/>
            <person name="Mori H."/>
            <person name="Toyoda A."/>
            <person name="Ijiri A."/>
            <person name="Suzuki S."/>
            <person name="Kurokawa K."/>
            <person name="Kamagata Y."/>
            <person name="Tamaki H."/>
        </authorList>
    </citation>
    <scope>NUCLEOTIDE SEQUENCE [LARGE SCALE GENOMIC DNA]</scope>
    <source>
        <strain evidence="4">BS525</strain>
    </source>
</reference>
<dbReference type="InterPro" id="IPR054828">
    <property type="entry name" value="Vit_B12_bind_prot"/>
</dbReference>
<name>A0A9E2BMY2_PSYF1</name>
<dbReference type="NCBIfam" id="NF038402">
    <property type="entry name" value="TroA_like"/>
    <property type="match status" value="1"/>
</dbReference>
<dbReference type="SUPFAM" id="SSF53807">
    <property type="entry name" value="Helical backbone' metal receptor"/>
    <property type="match status" value="1"/>
</dbReference>
<comment type="similarity">
    <text evidence="1">Belongs to the bacterial solute-binding protein 8 family.</text>
</comment>
<evidence type="ECO:0000256" key="2">
    <source>
        <dbReference type="ARBA" id="ARBA00022729"/>
    </source>
</evidence>
<protein>
    <submittedName>
        <fullName evidence="4">Vitamin B12-binding protein</fullName>
    </submittedName>
</protein>
<dbReference type="InterPro" id="IPR002491">
    <property type="entry name" value="ABC_transptr_periplasmic_BD"/>
</dbReference>
<dbReference type="Gene3D" id="3.40.50.1980">
    <property type="entry name" value="Nitrogenase molybdenum iron protein domain"/>
    <property type="match status" value="2"/>
</dbReference>
<dbReference type="Proteomes" id="UP000811545">
    <property type="component" value="Unassembled WGS sequence"/>
</dbReference>